<keyword evidence="4 7" id="KW-0812">Transmembrane</keyword>
<dbReference type="PROSITE" id="PS50928">
    <property type="entry name" value="ABC_TM1"/>
    <property type="match status" value="1"/>
</dbReference>
<evidence type="ECO:0000256" key="2">
    <source>
        <dbReference type="ARBA" id="ARBA00022448"/>
    </source>
</evidence>
<evidence type="ECO:0000259" key="8">
    <source>
        <dbReference type="PROSITE" id="PS50928"/>
    </source>
</evidence>
<evidence type="ECO:0000256" key="6">
    <source>
        <dbReference type="ARBA" id="ARBA00023136"/>
    </source>
</evidence>
<comment type="subcellular location">
    <subcellularLocation>
        <location evidence="1 7">Cell membrane</location>
        <topology evidence="1 7">Multi-pass membrane protein</topology>
    </subcellularLocation>
</comment>
<protein>
    <submittedName>
        <fullName evidence="9">Oligopeptide transport system permease protein OppB</fullName>
    </submittedName>
</protein>
<feature type="transmembrane region" description="Helical" evidence="7">
    <location>
        <begin position="189"/>
        <end position="208"/>
    </location>
</feature>
<dbReference type="InterPro" id="IPR035906">
    <property type="entry name" value="MetI-like_sf"/>
</dbReference>
<accession>A0A6J4U378</accession>
<comment type="similarity">
    <text evidence="7">Belongs to the binding-protein-dependent transport system permease family.</text>
</comment>
<feature type="transmembrane region" description="Helical" evidence="7">
    <location>
        <begin position="135"/>
        <end position="158"/>
    </location>
</feature>
<keyword evidence="6 7" id="KW-0472">Membrane</keyword>
<keyword evidence="2 7" id="KW-0813">Transport</keyword>
<keyword evidence="3" id="KW-1003">Cell membrane</keyword>
<feature type="transmembrane region" description="Helical" evidence="7">
    <location>
        <begin position="100"/>
        <end position="123"/>
    </location>
</feature>
<gene>
    <name evidence="9" type="ORF">AVDCRST_MAG49-720</name>
</gene>
<organism evidence="9">
    <name type="scientific">uncultured Thermomicrobiales bacterium</name>
    <dbReference type="NCBI Taxonomy" id="1645740"/>
    <lineage>
        <taxon>Bacteria</taxon>
        <taxon>Pseudomonadati</taxon>
        <taxon>Thermomicrobiota</taxon>
        <taxon>Thermomicrobia</taxon>
        <taxon>Thermomicrobiales</taxon>
        <taxon>environmental samples</taxon>
    </lineage>
</organism>
<feature type="domain" description="ABC transmembrane type-1" evidence="8">
    <location>
        <begin position="96"/>
        <end position="308"/>
    </location>
</feature>
<reference evidence="9" key="1">
    <citation type="submission" date="2020-02" db="EMBL/GenBank/DDBJ databases">
        <authorList>
            <person name="Meier V. D."/>
        </authorList>
    </citation>
    <scope>NUCLEOTIDE SEQUENCE</scope>
    <source>
        <strain evidence="9">AVDCRST_MAG49</strain>
    </source>
</reference>
<dbReference type="PANTHER" id="PTHR43163">
    <property type="entry name" value="DIPEPTIDE TRANSPORT SYSTEM PERMEASE PROTEIN DPPB-RELATED"/>
    <property type="match status" value="1"/>
</dbReference>
<dbReference type="InterPro" id="IPR045621">
    <property type="entry name" value="BPD_transp_1_N"/>
</dbReference>
<proteinExistence type="inferred from homology"/>
<evidence type="ECO:0000256" key="7">
    <source>
        <dbReference type="RuleBase" id="RU363032"/>
    </source>
</evidence>
<dbReference type="PANTHER" id="PTHR43163:SF6">
    <property type="entry name" value="DIPEPTIDE TRANSPORT SYSTEM PERMEASE PROTEIN DPPB-RELATED"/>
    <property type="match status" value="1"/>
</dbReference>
<dbReference type="CDD" id="cd06261">
    <property type="entry name" value="TM_PBP2"/>
    <property type="match status" value="1"/>
</dbReference>
<dbReference type="AlphaFoldDB" id="A0A6J4U378"/>
<dbReference type="Pfam" id="PF00528">
    <property type="entry name" value="BPD_transp_1"/>
    <property type="match status" value="1"/>
</dbReference>
<evidence type="ECO:0000313" key="9">
    <source>
        <dbReference type="EMBL" id="CAA9539707.1"/>
    </source>
</evidence>
<dbReference type="GO" id="GO:0005886">
    <property type="term" value="C:plasma membrane"/>
    <property type="evidence" value="ECO:0007669"/>
    <property type="project" value="UniProtKB-SubCell"/>
</dbReference>
<dbReference type="InterPro" id="IPR000515">
    <property type="entry name" value="MetI-like"/>
</dbReference>
<feature type="transmembrane region" description="Helical" evidence="7">
    <location>
        <begin position="289"/>
        <end position="315"/>
    </location>
</feature>
<evidence type="ECO:0000256" key="4">
    <source>
        <dbReference type="ARBA" id="ARBA00022692"/>
    </source>
</evidence>
<feature type="transmembrane region" description="Helical" evidence="7">
    <location>
        <begin position="244"/>
        <end position="269"/>
    </location>
</feature>
<keyword evidence="5 7" id="KW-1133">Transmembrane helix</keyword>
<dbReference type="SUPFAM" id="SSF161098">
    <property type="entry name" value="MetI-like"/>
    <property type="match status" value="1"/>
</dbReference>
<dbReference type="Pfam" id="PF19300">
    <property type="entry name" value="BPD_transp_1_N"/>
    <property type="match status" value="1"/>
</dbReference>
<feature type="transmembrane region" description="Helical" evidence="7">
    <location>
        <begin position="9"/>
        <end position="30"/>
    </location>
</feature>
<evidence type="ECO:0000256" key="1">
    <source>
        <dbReference type="ARBA" id="ARBA00004651"/>
    </source>
</evidence>
<dbReference type="EMBL" id="CADCWG010000044">
    <property type="protein sequence ID" value="CAA9539707.1"/>
    <property type="molecule type" value="Genomic_DNA"/>
</dbReference>
<evidence type="ECO:0000256" key="5">
    <source>
        <dbReference type="ARBA" id="ARBA00022989"/>
    </source>
</evidence>
<dbReference type="Gene3D" id="1.10.3720.10">
    <property type="entry name" value="MetI-like"/>
    <property type="match status" value="1"/>
</dbReference>
<evidence type="ECO:0000256" key="3">
    <source>
        <dbReference type="ARBA" id="ARBA00022475"/>
    </source>
</evidence>
<sequence length="322" mass="35429">MLAYVVRRLLLMIPLLLGVTFLTFAIINLIPGSPVTQLRANPKFRPEDAARLERQLGLDRPWPERYVDWLGKLARGDLGVSMHNEVSVADRIVGVLPNTLLLTMTSLVLALVVAVPLGVYAAVRYRTWFDHAASLTAVVMYAMPTFYLALLLVILFALKFREWGLPSLPVGGMVDARNGGGFVDRAQHLVLPALSLAMIQIGGWSAYIRSQMLESMGQDFVRTARAKGLAQRVVVFRHAARNAFLPLVTLVGLSLPGLFGGALIIENIFAWPGMGRLTIEAVGRRDYTMVMGTTLLFAALTMVSNLIADVMYGILDPRVRLD</sequence>
<dbReference type="GO" id="GO:0055085">
    <property type="term" value="P:transmembrane transport"/>
    <property type="evidence" value="ECO:0007669"/>
    <property type="project" value="InterPro"/>
</dbReference>
<name>A0A6J4U378_9BACT</name>